<dbReference type="Gene3D" id="1.50.10.130">
    <property type="entry name" value="Terpene synthase, N-terminal domain"/>
    <property type="match status" value="1"/>
</dbReference>
<dbReference type="InterPro" id="IPR005630">
    <property type="entry name" value="Terpene_synthase_metal-bd"/>
</dbReference>
<evidence type="ECO:0000256" key="5">
    <source>
        <dbReference type="ARBA" id="ARBA00033744"/>
    </source>
</evidence>
<keyword evidence="10" id="KW-1185">Reference proteome</keyword>
<feature type="domain" description="Terpene synthase metal-binding" evidence="8">
    <location>
        <begin position="265"/>
        <end position="503"/>
    </location>
</feature>
<dbReference type="InterPro" id="IPR050148">
    <property type="entry name" value="Terpene_synthase-like"/>
</dbReference>
<reference evidence="9 10" key="1">
    <citation type="journal article" date="2018" name="Nat. Genet.">
        <title>The Rosa genome provides new insights in the design of modern roses.</title>
        <authorList>
            <person name="Bendahmane M."/>
        </authorList>
    </citation>
    <scope>NUCLEOTIDE SEQUENCE [LARGE SCALE GENOMIC DNA]</scope>
    <source>
        <strain evidence="10">cv. Old Blush</strain>
    </source>
</reference>
<dbReference type="SFLD" id="SFLDG01019">
    <property type="entry name" value="Terpene_Cyclase_Like_1_C_Termi"/>
    <property type="match status" value="1"/>
</dbReference>
<accession>A0A2P6QBL4</accession>
<dbReference type="GO" id="GO:0000287">
    <property type="term" value="F:magnesium ion binding"/>
    <property type="evidence" value="ECO:0007669"/>
    <property type="project" value="InterPro"/>
</dbReference>
<evidence type="ECO:0000256" key="1">
    <source>
        <dbReference type="ARBA" id="ARBA00001946"/>
    </source>
</evidence>
<feature type="region of interest" description="Disordered" evidence="6">
    <location>
        <begin position="1"/>
        <end position="23"/>
    </location>
</feature>
<keyword evidence="2" id="KW-0479">Metal-binding</keyword>
<organism evidence="9 10">
    <name type="scientific">Rosa chinensis</name>
    <name type="common">China rose</name>
    <dbReference type="NCBI Taxonomy" id="74649"/>
    <lineage>
        <taxon>Eukaryota</taxon>
        <taxon>Viridiplantae</taxon>
        <taxon>Streptophyta</taxon>
        <taxon>Embryophyta</taxon>
        <taxon>Tracheophyta</taxon>
        <taxon>Spermatophyta</taxon>
        <taxon>Magnoliopsida</taxon>
        <taxon>eudicotyledons</taxon>
        <taxon>Gunneridae</taxon>
        <taxon>Pentapetalae</taxon>
        <taxon>rosids</taxon>
        <taxon>fabids</taxon>
        <taxon>Rosales</taxon>
        <taxon>Rosaceae</taxon>
        <taxon>Rosoideae</taxon>
        <taxon>Rosoideae incertae sedis</taxon>
        <taxon>Rosa</taxon>
    </lineage>
</organism>
<keyword evidence="4 9" id="KW-0456">Lyase</keyword>
<evidence type="ECO:0000259" key="7">
    <source>
        <dbReference type="Pfam" id="PF01397"/>
    </source>
</evidence>
<sequence>MPAQILESEAPTQNATPEVNRRSANFSPSIWGDQFLSYASNKESNIETEQHLREFKAEVNTMLKAPVEKLSQKLDLIDNILRLGVFRHFENEIHEILQQIHNNSYVNCDDLESDDELYTVALRFRLLRQQGYQVSCNVFRKFMDYDGNFKESLIEDVPGLLSLYEATHLRTHGEELLDDALTFTSTHLESATRHSLNPLVMKQVTHALYQPLWKGVTRLEARHHLSAYPDHNSHNETLLNFAKLDFNLLQQVHQKELSDIARWWKDLDFANKLPFARDRVVECYFWTLGVYFEPQYHFGRTTFCKVIAMTSIIDDIYDVYGTLEEAELFTEAIERWDISAMDILPEYMKICYQALLDVYREMEEKLAIEGNLYAIHYARESMKIQVRAYFREAKWFHQKYTPTLDEYMSLALVTSGYFMLATISFLGMGDIVTRDSFEWLFNSPKIVKASELVGRLMDDMASHKFEQKRGHVASAVECYMKEYGVTEEEAKVALTKQVDDAWKVINEELLKINTIPRPLLLRVLNLSRVIEVVYKNEDGYTHAGGVLKGFVASMLIKPVPI</sequence>
<dbReference type="InterPro" id="IPR036965">
    <property type="entry name" value="Terpene_synth_N_sf"/>
</dbReference>
<dbReference type="EC" id="4.2.3.-" evidence="9"/>
<evidence type="ECO:0000259" key="8">
    <source>
        <dbReference type="Pfam" id="PF03936"/>
    </source>
</evidence>
<dbReference type="Pfam" id="PF01397">
    <property type="entry name" value="Terpene_synth"/>
    <property type="match status" value="1"/>
</dbReference>
<dbReference type="Gene3D" id="1.10.600.10">
    <property type="entry name" value="Farnesyl Diphosphate Synthase"/>
    <property type="match status" value="1"/>
</dbReference>
<comment type="caution">
    <text evidence="9">The sequence shown here is derived from an EMBL/GenBank/DDBJ whole genome shotgun (WGS) entry which is preliminary data.</text>
</comment>
<evidence type="ECO:0000256" key="3">
    <source>
        <dbReference type="ARBA" id="ARBA00022842"/>
    </source>
</evidence>
<comment type="similarity">
    <text evidence="5">Belongs to the terpene synthase family. Tpsb subfamily.</text>
</comment>
<feature type="domain" description="Terpene synthase N-terminal" evidence="7">
    <location>
        <begin position="30"/>
        <end position="208"/>
    </location>
</feature>
<dbReference type="OrthoDB" id="1155202at2759"/>
<dbReference type="InterPro" id="IPR008930">
    <property type="entry name" value="Terpenoid_cyclase/PrenylTrfase"/>
</dbReference>
<dbReference type="InterPro" id="IPR034741">
    <property type="entry name" value="Terpene_cyclase-like_1_C"/>
</dbReference>
<dbReference type="SFLD" id="SFLDS00005">
    <property type="entry name" value="Isoprenoid_Synthase_Type_I"/>
    <property type="match status" value="1"/>
</dbReference>
<dbReference type="PANTHER" id="PTHR31225">
    <property type="entry name" value="OS04G0344100 PROTEIN-RELATED"/>
    <property type="match status" value="1"/>
</dbReference>
<dbReference type="PANTHER" id="PTHR31225:SF221">
    <property type="entry name" value="(-)-GERMACRENE D SYNTHASE"/>
    <property type="match status" value="1"/>
</dbReference>
<proteinExistence type="inferred from homology"/>
<dbReference type="GO" id="GO:0010333">
    <property type="term" value="F:terpene synthase activity"/>
    <property type="evidence" value="ECO:0007669"/>
    <property type="project" value="InterPro"/>
</dbReference>
<dbReference type="FunFam" id="1.50.10.130:FF:000001">
    <property type="entry name" value="Isoprene synthase, chloroplastic"/>
    <property type="match status" value="1"/>
</dbReference>
<dbReference type="AlphaFoldDB" id="A0A2P6QBL4"/>
<dbReference type="STRING" id="74649.A0A2P6QBL4"/>
<dbReference type="GO" id="GO:0016102">
    <property type="term" value="P:diterpenoid biosynthetic process"/>
    <property type="evidence" value="ECO:0007669"/>
    <property type="project" value="InterPro"/>
</dbReference>
<feature type="compositionally biased region" description="Polar residues" evidence="6">
    <location>
        <begin position="10"/>
        <end position="23"/>
    </location>
</feature>
<dbReference type="CDD" id="cd00684">
    <property type="entry name" value="Terpene_cyclase_plant_C1"/>
    <property type="match status" value="1"/>
</dbReference>
<dbReference type="Gramene" id="PRQ31570">
    <property type="protein sequence ID" value="PRQ31570"/>
    <property type="gene ID" value="RchiOBHm_Chr5g0036921"/>
</dbReference>
<evidence type="ECO:0000256" key="6">
    <source>
        <dbReference type="SAM" id="MobiDB-lite"/>
    </source>
</evidence>
<dbReference type="Pfam" id="PF03936">
    <property type="entry name" value="Terpene_synth_C"/>
    <property type="match status" value="1"/>
</dbReference>
<dbReference type="OMA" id="TIHDACE"/>
<dbReference type="EMBL" id="PDCK01000043">
    <property type="protein sequence ID" value="PRQ31570.1"/>
    <property type="molecule type" value="Genomic_DNA"/>
</dbReference>
<keyword evidence="3" id="KW-0460">Magnesium</keyword>
<dbReference type="SFLD" id="SFLDG01604">
    <property type="entry name" value="Terpene_Cyclase_Like_1_C_Termi"/>
    <property type="match status" value="1"/>
</dbReference>
<dbReference type="Proteomes" id="UP000238479">
    <property type="component" value="Chromosome 5"/>
</dbReference>
<comment type="cofactor">
    <cofactor evidence="1">
        <name>Mg(2+)</name>
        <dbReference type="ChEBI" id="CHEBI:18420"/>
    </cofactor>
</comment>
<gene>
    <name evidence="9" type="ORF">RchiOBHm_Chr5g0036921</name>
</gene>
<evidence type="ECO:0000313" key="9">
    <source>
        <dbReference type="EMBL" id="PRQ31570.1"/>
    </source>
</evidence>
<evidence type="ECO:0000256" key="4">
    <source>
        <dbReference type="ARBA" id="ARBA00023239"/>
    </source>
</evidence>
<evidence type="ECO:0000313" key="10">
    <source>
        <dbReference type="Proteomes" id="UP000238479"/>
    </source>
</evidence>
<name>A0A2P6QBL4_ROSCH</name>
<dbReference type="InterPro" id="IPR001906">
    <property type="entry name" value="Terpene_synth_N"/>
</dbReference>
<dbReference type="FunFam" id="1.10.600.10:FF:000007">
    <property type="entry name" value="Isoprene synthase, chloroplastic"/>
    <property type="match status" value="1"/>
</dbReference>
<protein>
    <submittedName>
        <fullName evidence="9">Putative lyase</fullName>
        <ecNumber evidence="9">4.2.3.-</ecNumber>
    </submittedName>
</protein>
<dbReference type="InterPro" id="IPR044814">
    <property type="entry name" value="Terpene_cyclase_plant_C1"/>
</dbReference>
<dbReference type="SUPFAM" id="SSF48239">
    <property type="entry name" value="Terpenoid cyclases/Protein prenyltransferases"/>
    <property type="match status" value="1"/>
</dbReference>
<evidence type="ECO:0000256" key="2">
    <source>
        <dbReference type="ARBA" id="ARBA00022723"/>
    </source>
</evidence>
<dbReference type="SMR" id="A0A2P6QBL4"/>
<dbReference type="SUPFAM" id="SSF48576">
    <property type="entry name" value="Terpenoid synthases"/>
    <property type="match status" value="1"/>
</dbReference>
<dbReference type="InterPro" id="IPR008949">
    <property type="entry name" value="Isoprenoid_synthase_dom_sf"/>
</dbReference>